<dbReference type="InterPro" id="IPR029000">
    <property type="entry name" value="Cyclophilin-like_dom_sf"/>
</dbReference>
<accession>A0AA41WVK9</accession>
<dbReference type="Proteomes" id="UP001165413">
    <property type="component" value="Unassembled WGS sequence"/>
</dbReference>
<sequence>MSILLTKYVFPPVFVDNARKFVGQFGVTKSGPVDEYHFLYNNTLLDNTPELSALECIGPLQLTIIEPIVLAFTGSCKVFINGQLLQGAVGLFEPGSLLDIHPLQDGFRFYIGCYSGFTADAVFHSNNAVPREGFGPTPQLNTVIHPHQTISKTDSNLQNVLNKGTSKPHFLNFLLSVSPKVTVDSTEAYCPKQQKGLPGEQDEVWIPFIKNFQYEVFTFAQRYRFLNEVFTITPESNRMGYRLEQHAGLSHEIVLENSQVTILGGLQITPSGQTIVLMNDKQTVGGYPIMGTVTQLGRARLGQLSAGRQIRFVAQDIYSAHAQQLLLRARIEYLCAAEV</sequence>
<dbReference type="AlphaFoldDB" id="A0AA41WVK9"/>
<name>A0AA41WVK9_9ALTE</name>
<dbReference type="GO" id="GO:0016787">
    <property type="term" value="F:hydrolase activity"/>
    <property type="evidence" value="ECO:0007669"/>
    <property type="project" value="UniProtKB-KW"/>
</dbReference>
<dbReference type="SMART" id="SM00797">
    <property type="entry name" value="AHS2"/>
    <property type="match status" value="1"/>
</dbReference>
<protein>
    <submittedName>
        <fullName evidence="5">Biotin-dependent carboxyltransferase family protein</fullName>
    </submittedName>
</protein>
<evidence type="ECO:0000256" key="2">
    <source>
        <dbReference type="ARBA" id="ARBA00022801"/>
    </source>
</evidence>
<keyword evidence="3" id="KW-0067">ATP-binding</keyword>
<keyword evidence="2" id="KW-0378">Hydrolase</keyword>
<dbReference type="PANTHER" id="PTHR43309:SF4">
    <property type="entry name" value="CARBOXYLTRANSFERASE DOMAIN-CONTAINING PROTEIN"/>
    <property type="match status" value="1"/>
</dbReference>
<dbReference type="EMBL" id="JANATA010000001">
    <property type="protein sequence ID" value="MCP3427392.1"/>
    <property type="molecule type" value="Genomic_DNA"/>
</dbReference>
<keyword evidence="6" id="KW-1185">Reference proteome</keyword>
<gene>
    <name evidence="5" type="ORF">NLF92_00330</name>
</gene>
<dbReference type="PANTHER" id="PTHR43309">
    <property type="entry name" value="5-OXOPROLINASE SUBUNIT C"/>
    <property type="match status" value="1"/>
</dbReference>
<keyword evidence="1" id="KW-0547">Nucleotide-binding</keyword>
<feature type="domain" description="Carboxyltransferase" evidence="4">
    <location>
        <begin position="24"/>
        <end position="331"/>
    </location>
</feature>
<dbReference type="GO" id="GO:0005524">
    <property type="term" value="F:ATP binding"/>
    <property type="evidence" value="ECO:0007669"/>
    <property type="project" value="UniProtKB-KW"/>
</dbReference>
<evidence type="ECO:0000256" key="1">
    <source>
        <dbReference type="ARBA" id="ARBA00022741"/>
    </source>
</evidence>
<evidence type="ECO:0000313" key="6">
    <source>
        <dbReference type="Proteomes" id="UP001165413"/>
    </source>
</evidence>
<dbReference type="SUPFAM" id="SSF50891">
    <property type="entry name" value="Cyclophilin-like"/>
    <property type="match status" value="1"/>
</dbReference>
<dbReference type="Gene3D" id="2.40.100.10">
    <property type="entry name" value="Cyclophilin-like"/>
    <property type="match status" value="1"/>
</dbReference>
<reference evidence="5" key="1">
    <citation type="submission" date="2022-07" db="EMBL/GenBank/DDBJ databases">
        <title>Characterization of the Novel Bacterium Alteromonas immobilis LMIT006 and Alteromonas gregis LMIT007.</title>
        <authorList>
            <person name="Lin X."/>
        </authorList>
    </citation>
    <scope>NUCLEOTIDE SEQUENCE</scope>
    <source>
        <strain evidence="5">LMIT007</strain>
    </source>
</reference>
<organism evidence="5 6">
    <name type="scientific">Opacimonas viscosa</name>
    <dbReference type="NCBI Taxonomy" id="2961944"/>
    <lineage>
        <taxon>Bacteria</taxon>
        <taxon>Pseudomonadati</taxon>
        <taxon>Pseudomonadota</taxon>
        <taxon>Gammaproteobacteria</taxon>
        <taxon>Alteromonadales</taxon>
        <taxon>Alteromonadaceae</taxon>
        <taxon>Opacimonas</taxon>
    </lineage>
</organism>
<dbReference type="RefSeq" id="WP_254097704.1">
    <property type="nucleotide sequence ID" value="NZ_JANATA010000001.1"/>
</dbReference>
<dbReference type="InterPro" id="IPR052708">
    <property type="entry name" value="PxpC"/>
</dbReference>
<evidence type="ECO:0000313" key="5">
    <source>
        <dbReference type="EMBL" id="MCP3427392.1"/>
    </source>
</evidence>
<proteinExistence type="predicted"/>
<comment type="caution">
    <text evidence="5">The sequence shown here is derived from an EMBL/GenBank/DDBJ whole genome shotgun (WGS) entry which is preliminary data.</text>
</comment>
<dbReference type="Pfam" id="PF02626">
    <property type="entry name" value="CT_A_B"/>
    <property type="match status" value="1"/>
</dbReference>
<evidence type="ECO:0000256" key="3">
    <source>
        <dbReference type="ARBA" id="ARBA00022840"/>
    </source>
</evidence>
<evidence type="ECO:0000259" key="4">
    <source>
        <dbReference type="SMART" id="SM00797"/>
    </source>
</evidence>
<dbReference type="InterPro" id="IPR003778">
    <property type="entry name" value="CT_A_B"/>
</dbReference>